<evidence type="ECO:0000256" key="5">
    <source>
        <dbReference type="RuleBase" id="RU003847"/>
    </source>
</evidence>
<dbReference type="InterPro" id="IPR012676">
    <property type="entry name" value="TGS-like"/>
</dbReference>
<dbReference type="PROSITE" id="PS51831">
    <property type="entry name" value="HD"/>
    <property type="match status" value="1"/>
</dbReference>
<dbReference type="FunFam" id="3.10.20.30:FF:000002">
    <property type="entry name" value="GTP pyrophosphokinase (RelA/SpoT)"/>
    <property type="match status" value="1"/>
</dbReference>
<feature type="domain" description="TGS" evidence="7">
    <location>
        <begin position="334"/>
        <end position="395"/>
    </location>
</feature>
<evidence type="ECO:0000313" key="8">
    <source>
        <dbReference type="EMBL" id="CAB1277007.1"/>
    </source>
</evidence>
<keyword evidence="1 8" id="KW-0378">Hydrolase</keyword>
<dbReference type="CDD" id="cd00077">
    <property type="entry name" value="HDc"/>
    <property type="match status" value="1"/>
</dbReference>
<evidence type="ECO:0000259" key="6">
    <source>
        <dbReference type="PROSITE" id="PS51831"/>
    </source>
</evidence>
<dbReference type="InterPro" id="IPR004095">
    <property type="entry name" value="TGS"/>
</dbReference>
<dbReference type="InterPro" id="IPR045600">
    <property type="entry name" value="RelA/SpoT_AH_RIS"/>
</dbReference>
<dbReference type="SUPFAM" id="SSF81301">
    <property type="entry name" value="Nucleotidyltransferase"/>
    <property type="match status" value="1"/>
</dbReference>
<name>A0A7G1QB41_9GAMM</name>
<dbReference type="Gene3D" id="3.30.70.260">
    <property type="match status" value="1"/>
</dbReference>
<dbReference type="KEGG" id="ntg:NSCAC_1455"/>
<keyword evidence="9" id="KW-1185">Reference proteome</keyword>
<organism evidence="8 9">
    <name type="scientific">Candidatus Nitrosacidococcus tergens</name>
    <dbReference type="NCBI Taxonomy" id="553981"/>
    <lineage>
        <taxon>Bacteria</taxon>
        <taxon>Pseudomonadati</taxon>
        <taxon>Pseudomonadota</taxon>
        <taxon>Gammaproteobacteria</taxon>
        <taxon>Chromatiales</taxon>
        <taxon>Chromatiaceae</taxon>
        <taxon>Candidatus Nitrosacidococcus</taxon>
    </lineage>
</organism>
<dbReference type="Gene3D" id="3.10.20.30">
    <property type="match status" value="1"/>
</dbReference>
<keyword evidence="8" id="KW-0808">Transferase</keyword>
<dbReference type="NCBIfam" id="TIGR00691">
    <property type="entry name" value="spoT_relA"/>
    <property type="match status" value="1"/>
</dbReference>
<dbReference type="Proteomes" id="UP000516072">
    <property type="component" value="Chromosome"/>
</dbReference>
<dbReference type="SUPFAM" id="SSF81271">
    <property type="entry name" value="TGS-like"/>
    <property type="match status" value="1"/>
</dbReference>
<evidence type="ECO:0000259" key="7">
    <source>
        <dbReference type="PROSITE" id="PS51880"/>
    </source>
</evidence>
<dbReference type="GO" id="GO:0008728">
    <property type="term" value="F:GTP diphosphokinase activity"/>
    <property type="evidence" value="ECO:0007669"/>
    <property type="project" value="TreeGrafter"/>
</dbReference>
<dbReference type="SUPFAM" id="SSF109604">
    <property type="entry name" value="HD-domain/PDEase-like"/>
    <property type="match status" value="1"/>
</dbReference>
<dbReference type="GO" id="GO:0015970">
    <property type="term" value="P:guanosine tetraphosphate biosynthetic process"/>
    <property type="evidence" value="ECO:0007669"/>
    <property type="project" value="UniProtKB-UniPathway"/>
</dbReference>
<dbReference type="Pfam" id="PF13291">
    <property type="entry name" value="ACT_4"/>
    <property type="match status" value="1"/>
</dbReference>
<evidence type="ECO:0000256" key="1">
    <source>
        <dbReference type="ARBA" id="ARBA00022801"/>
    </source>
</evidence>
<dbReference type="SMART" id="SM00954">
    <property type="entry name" value="RelA_SpoT"/>
    <property type="match status" value="1"/>
</dbReference>
<dbReference type="InterPro" id="IPR002912">
    <property type="entry name" value="ACT_dom"/>
</dbReference>
<dbReference type="Pfam" id="PF02824">
    <property type="entry name" value="TGS"/>
    <property type="match status" value="1"/>
</dbReference>
<dbReference type="InterPro" id="IPR007685">
    <property type="entry name" value="RelA_SpoT"/>
</dbReference>
<evidence type="ECO:0000256" key="4">
    <source>
        <dbReference type="ARBA" id="ARBA00047968"/>
    </source>
</evidence>
<dbReference type="GO" id="GO:0005886">
    <property type="term" value="C:plasma membrane"/>
    <property type="evidence" value="ECO:0007669"/>
    <property type="project" value="TreeGrafter"/>
</dbReference>
<dbReference type="CDD" id="cd01668">
    <property type="entry name" value="TGS_RSH"/>
    <property type="match status" value="1"/>
</dbReference>
<dbReference type="GO" id="GO:0015949">
    <property type="term" value="P:nucleobase-containing small molecule interconversion"/>
    <property type="evidence" value="ECO:0007669"/>
    <property type="project" value="UniProtKB-ARBA"/>
</dbReference>
<evidence type="ECO:0000256" key="3">
    <source>
        <dbReference type="ARBA" id="ARBA00024387"/>
    </source>
</evidence>
<dbReference type="EC" id="3.1.7.2" evidence="3"/>
<comment type="pathway">
    <text evidence="2">Purine metabolism; ppGpp biosynthesis; ppGpp from GDP: step 1/1.</text>
</comment>
<dbReference type="Pfam" id="PF19296">
    <property type="entry name" value="RelA_AH_RIS"/>
    <property type="match status" value="2"/>
</dbReference>
<dbReference type="GO" id="GO:0008893">
    <property type="term" value="F:guanosine-3',5'-bis(diphosphate) 3'-diphosphatase activity"/>
    <property type="evidence" value="ECO:0007669"/>
    <property type="project" value="UniProtKB-EC"/>
</dbReference>
<dbReference type="UniPathway" id="UPA00908">
    <property type="reaction ID" value="UER00886"/>
</dbReference>
<dbReference type="AlphaFoldDB" id="A0A7G1QB41"/>
<reference evidence="8 9" key="1">
    <citation type="submission" date="2020-03" db="EMBL/GenBank/DDBJ databases">
        <authorList>
            <person name="Picone N."/>
        </authorList>
    </citation>
    <scope>NUCLEOTIDE SEQUENCE [LARGE SCALE GENOMIC DNA]</scope>
    <source>
        <strain evidence="8">NSCAC1</strain>
    </source>
</reference>
<dbReference type="Gene3D" id="3.30.460.10">
    <property type="entry name" value="Beta Polymerase, domain 2"/>
    <property type="match status" value="1"/>
</dbReference>
<dbReference type="PANTHER" id="PTHR21262:SF36">
    <property type="entry name" value="BIFUNCTIONAL (P)PPGPP SYNTHASE_HYDROLASE SPOT"/>
    <property type="match status" value="1"/>
</dbReference>
<dbReference type="Pfam" id="PF04607">
    <property type="entry name" value="RelA_SpoT"/>
    <property type="match status" value="1"/>
</dbReference>
<dbReference type="CDD" id="cd05399">
    <property type="entry name" value="NT_Rel-Spo_like"/>
    <property type="match status" value="1"/>
</dbReference>
<evidence type="ECO:0000313" key="9">
    <source>
        <dbReference type="Proteomes" id="UP000516072"/>
    </source>
</evidence>
<feature type="domain" description="HD" evidence="6">
    <location>
        <begin position="1"/>
        <end position="89"/>
    </location>
</feature>
<comment type="catalytic activity">
    <reaction evidence="4">
        <text>guanosine 3',5'-bis(diphosphate) + H2O = GDP + diphosphate + H(+)</text>
        <dbReference type="Rhea" id="RHEA:14253"/>
        <dbReference type="ChEBI" id="CHEBI:15377"/>
        <dbReference type="ChEBI" id="CHEBI:15378"/>
        <dbReference type="ChEBI" id="CHEBI:33019"/>
        <dbReference type="ChEBI" id="CHEBI:58189"/>
        <dbReference type="ChEBI" id="CHEBI:77828"/>
        <dbReference type="EC" id="3.1.7.2"/>
    </reaction>
</comment>
<sequence length="652" mass="74178">MAEMHTDHQCIMAALLHDVLEDTESSKQDLAHYFGEEVAELVDGVSKLAQINTISREHAQADNIRKMLLAVTRDIRVILLKLADRLHNMRTLEPLSRERRHRIAKETLEIYAPIANRLGIHNIRRELQDLGFRALYPLRYQVLEAAVKRNRGSHREIISTIQNAIIHRLSQEALEGNVEGREKTLYSLYLKMLQKHCPLSEVMDLYGFRITVHSLDSCYRVLGAVHNLYKPVTGKFKDYIAIPKVNGYQALHTVLFGPHGIPIEIQIRTQEMKQIAEIGIAAHWLYKEAGEHGNKSVGTQQRAREWLKGLLEIQQNTGDSLEFLENIKIDLFPDEVYIFTPKGEIMILPQGATVIDFAYSVHTDVGNHCIAAKIDRNLVPLSTPLRNGQSVQVITAPTAQPSPFWLNFVVTGKARTNIRHYLKNLRQEESIKLGERLLNRYLHSYSLSLENISTEQISHLLKEFGLANIQQLLESVGLGNHPALLVARRLLPDKMEEFNKEGNKDYSHQPLQIKGTEGMVVTFAKCCHPIPGDSILGFITAGRGIVIHAERCKNLAGFRGQHERWTDVQWATDIQTEFSVEIRVDVENRRGVLATVAAAIPANIDNVTIQDRNGLICSILFTIEVQNRHQLAQVMRRVRRLEMVVRIIRTKH</sequence>
<dbReference type="Gene3D" id="1.10.3210.10">
    <property type="entry name" value="Hypothetical protein af1432"/>
    <property type="match status" value="1"/>
</dbReference>
<evidence type="ECO:0000256" key="2">
    <source>
        <dbReference type="ARBA" id="ARBA00024329"/>
    </source>
</evidence>
<dbReference type="InterPro" id="IPR012675">
    <property type="entry name" value="Beta-grasp_dom_sf"/>
</dbReference>
<dbReference type="GO" id="GO:0042594">
    <property type="term" value="P:response to starvation"/>
    <property type="evidence" value="ECO:0007669"/>
    <property type="project" value="TreeGrafter"/>
</dbReference>
<dbReference type="InterPro" id="IPR006674">
    <property type="entry name" value="HD_domain"/>
</dbReference>
<dbReference type="InterPro" id="IPR004811">
    <property type="entry name" value="RelA/Spo_fam"/>
</dbReference>
<dbReference type="CDD" id="cd04876">
    <property type="entry name" value="ACT_RelA-SpoT"/>
    <property type="match status" value="1"/>
</dbReference>
<protein>
    <recommendedName>
        <fullName evidence="3">guanosine-3',5'-bis(diphosphate) 3'-diphosphatase</fullName>
        <ecNumber evidence="3">3.1.7.2</ecNumber>
    </recommendedName>
</protein>
<dbReference type="InterPro" id="IPR033655">
    <property type="entry name" value="TGS_RelA/SpoT"/>
</dbReference>
<dbReference type="FunFam" id="3.30.460.10:FF:000001">
    <property type="entry name" value="GTP pyrophosphokinase RelA"/>
    <property type="match status" value="1"/>
</dbReference>
<comment type="function">
    <text evidence="5">In eubacteria ppGpp (guanosine 3'-diphosphate 5'-diphosphate) is a mediator of the stringent response that coordinates a variety of cellular activities in response to changes in nutritional abundance.</text>
</comment>
<dbReference type="FunFam" id="1.10.3210.10:FF:000001">
    <property type="entry name" value="GTP pyrophosphokinase RelA"/>
    <property type="match status" value="1"/>
</dbReference>
<dbReference type="EMBL" id="LR778175">
    <property type="protein sequence ID" value="CAB1277007.1"/>
    <property type="molecule type" value="Genomic_DNA"/>
</dbReference>
<accession>A0A7G1QB41</accession>
<comment type="similarity">
    <text evidence="5">Belongs to the relA/spoT family.</text>
</comment>
<gene>
    <name evidence="8" type="primary">spoT</name>
    <name evidence="8" type="ORF">NSCAC_1455</name>
</gene>
<dbReference type="Pfam" id="PF13328">
    <property type="entry name" value="HD_4"/>
    <property type="match status" value="1"/>
</dbReference>
<dbReference type="PROSITE" id="PS51880">
    <property type="entry name" value="TGS"/>
    <property type="match status" value="1"/>
</dbReference>
<dbReference type="InterPro" id="IPR003607">
    <property type="entry name" value="HD/PDEase_dom"/>
</dbReference>
<proteinExistence type="inferred from homology"/>
<dbReference type="PANTHER" id="PTHR21262">
    <property type="entry name" value="GUANOSINE-3',5'-BIS DIPHOSPHATE 3'-PYROPHOSPHOHYDROLASE"/>
    <property type="match status" value="1"/>
</dbReference>
<dbReference type="InterPro" id="IPR043519">
    <property type="entry name" value="NT_sf"/>
</dbReference>